<dbReference type="EMBL" id="ML208561">
    <property type="protein sequence ID" value="TFK62775.1"/>
    <property type="molecule type" value="Genomic_DNA"/>
</dbReference>
<keyword evidence="2" id="KW-1185">Reference proteome</keyword>
<evidence type="ECO:0000313" key="2">
    <source>
        <dbReference type="Proteomes" id="UP000308600"/>
    </source>
</evidence>
<proteinExistence type="predicted"/>
<evidence type="ECO:0000313" key="1">
    <source>
        <dbReference type="EMBL" id="TFK62775.1"/>
    </source>
</evidence>
<organism evidence="1 2">
    <name type="scientific">Pluteus cervinus</name>
    <dbReference type="NCBI Taxonomy" id="181527"/>
    <lineage>
        <taxon>Eukaryota</taxon>
        <taxon>Fungi</taxon>
        <taxon>Dikarya</taxon>
        <taxon>Basidiomycota</taxon>
        <taxon>Agaricomycotina</taxon>
        <taxon>Agaricomycetes</taxon>
        <taxon>Agaricomycetidae</taxon>
        <taxon>Agaricales</taxon>
        <taxon>Pluteineae</taxon>
        <taxon>Pluteaceae</taxon>
        <taxon>Pluteus</taxon>
    </lineage>
</organism>
<sequence length="520" mass="59406">MSQDSFPSDILLLVCSHLDSQSKQQLCLVSRYFHSIFAPLVLRNVRILFCEERASTFDSIDNRLKTCSSKLTNLYQHAQALRVKTNSFYLSRGVTESLLPALWTTIQCLTSLKSLELEWERHSEENLQTMEEYQRLIIESVLYATDDRLDQLVLLPAASSQTLPEPLQWIRGLKSLRVVHDQRGWGCSYLWYDSDEDRVCHCHRAWMNETIKPLIAANPDLETLEIAQGCRSRGPEPNDVLPASLKSLRSLTISGLKIPSVQKMGTPLVELSPLRNLRHLTVRAQYKWLKIDAFWGALNAAQPPLETLVSFQVCPSMVNYLNSFSGLRTLEIERIEDVEECHSPELLSMFLEQVLPRHAHSLERLAVHYQEDISALSGWDFDRDTWAPSLVQLRKLQYLAIYPPPRSQLTRSYQSLLDSVSVLPNLVTLRINHPEPTFGCGTGYMQWSSAVQRTMNKVVPKLRVKEQKPRELVVFTGMQRCVALEGEEWGYNPVRDCVPEVDSSDEDECVSEVESLDGDD</sequence>
<protein>
    <submittedName>
        <fullName evidence="1">Uncharacterized protein</fullName>
    </submittedName>
</protein>
<reference evidence="1 2" key="1">
    <citation type="journal article" date="2019" name="Nat. Ecol. Evol.">
        <title>Megaphylogeny resolves global patterns of mushroom evolution.</title>
        <authorList>
            <person name="Varga T."/>
            <person name="Krizsan K."/>
            <person name="Foldi C."/>
            <person name="Dima B."/>
            <person name="Sanchez-Garcia M."/>
            <person name="Sanchez-Ramirez S."/>
            <person name="Szollosi G.J."/>
            <person name="Szarkandi J.G."/>
            <person name="Papp V."/>
            <person name="Albert L."/>
            <person name="Andreopoulos W."/>
            <person name="Angelini C."/>
            <person name="Antonin V."/>
            <person name="Barry K.W."/>
            <person name="Bougher N.L."/>
            <person name="Buchanan P."/>
            <person name="Buyck B."/>
            <person name="Bense V."/>
            <person name="Catcheside P."/>
            <person name="Chovatia M."/>
            <person name="Cooper J."/>
            <person name="Damon W."/>
            <person name="Desjardin D."/>
            <person name="Finy P."/>
            <person name="Geml J."/>
            <person name="Haridas S."/>
            <person name="Hughes K."/>
            <person name="Justo A."/>
            <person name="Karasinski D."/>
            <person name="Kautmanova I."/>
            <person name="Kiss B."/>
            <person name="Kocsube S."/>
            <person name="Kotiranta H."/>
            <person name="LaButti K.M."/>
            <person name="Lechner B.E."/>
            <person name="Liimatainen K."/>
            <person name="Lipzen A."/>
            <person name="Lukacs Z."/>
            <person name="Mihaltcheva S."/>
            <person name="Morgado L.N."/>
            <person name="Niskanen T."/>
            <person name="Noordeloos M.E."/>
            <person name="Ohm R.A."/>
            <person name="Ortiz-Santana B."/>
            <person name="Ovrebo C."/>
            <person name="Racz N."/>
            <person name="Riley R."/>
            <person name="Savchenko A."/>
            <person name="Shiryaev A."/>
            <person name="Soop K."/>
            <person name="Spirin V."/>
            <person name="Szebenyi C."/>
            <person name="Tomsovsky M."/>
            <person name="Tulloss R.E."/>
            <person name="Uehling J."/>
            <person name="Grigoriev I.V."/>
            <person name="Vagvolgyi C."/>
            <person name="Papp T."/>
            <person name="Martin F.M."/>
            <person name="Miettinen O."/>
            <person name="Hibbett D.S."/>
            <person name="Nagy L.G."/>
        </authorList>
    </citation>
    <scope>NUCLEOTIDE SEQUENCE [LARGE SCALE GENOMIC DNA]</scope>
    <source>
        <strain evidence="1 2">NL-1719</strain>
    </source>
</reference>
<name>A0ACD3AAS6_9AGAR</name>
<dbReference type="Proteomes" id="UP000308600">
    <property type="component" value="Unassembled WGS sequence"/>
</dbReference>
<gene>
    <name evidence="1" type="ORF">BDN72DRAFT_902968</name>
</gene>
<accession>A0ACD3AAS6</accession>